<comment type="caution">
    <text evidence="9">The sequence shown here is derived from an EMBL/GenBank/DDBJ whole genome shotgun (WGS) entry which is preliminary data.</text>
</comment>
<evidence type="ECO:0000256" key="5">
    <source>
        <dbReference type="ARBA" id="ARBA00022989"/>
    </source>
</evidence>
<comment type="subcellular location">
    <subcellularLocation>
        <location evidence="1 7">Cell membrane</location>
        <topology evidence="1 7">Multi-pass membrane protein</topology>
    </subcellularLocation>
</comment>
<dbReference type="GO" id="GO:0055085">
    <property type="term" value="P:transmembrane transport"/>
    <property type="evidence" value="ECO:0007669"/>
    <property type="project" value="InterPro"/>
</dbReference>
<keyword evidence="2 7" id="KW-0813">Transport</keyword>
<dbReference type="Gene3D" id="1.10.3720.10">
    <property type="entry name" value="MetI-like"/>
    <property type="match status" value="1"/>
</dbReference>
<dbReference type="InterPro" id="IPR000515">
    <property type="entry name" value="MetI-like"/>
</dbReference>
<keyword evidence="3" id="KW-1003">Cell membrane</keyword>
<name>A0A1F5TS93_9BACT</name>
<keyword evidence="6 7" id="KW-0472">Membrane</keyword>
<dbReference type="Pfam" id="PF00528">
    <property type="entry name" value="BPD_transp_1"/>
    <property type="match status" value="1"/>
</dbReference>
<dbReference type="AlphaFoldDB" id="A0A1F5TS93"/>
<dbReference type="PROSITE" id="PS50928">
    <property type="entry name" value="ABC_TM1"/>
    <property type="match status" value="1"/>
</dbReference>
<evidence type="ECO:0000313" key="9">
    <source>
        <dbReference type="EMBL" id="OGF41840.1"/>
    </source>
</evidence>
<dbReference type="CDD" id="cd06261">
    <property type="entry name" value="TM_PBP2"/>
    <property type="match status" value="1"/>
</dbReference>
<evidence type="ECO:0000256" key="2">
    <source>
        <dbReference type="ARBA" id="ARBA00022448"/>
    </source>
</evidence>
<dbReference type="InterPro" id="IPR045621">
    <property type="entry name" value="BPD_transp_1_N"/>
</dbReference>
<feature type="transmembrane region" description="Helical" evidence="7">
    <location>
        <begin position="100"/>
        <end position="123"/>
    </location>
</feature>
<feature type="transmembrane region" description="Helical" evidence="7">
    <location>
        <begin position="12"/>
        <end position="30"/>
    </location>
</feature>
<dbReference type="Pfam" id="PF19300">
    <property type="entry name" value="BPD_transp_1_N"/>
    <property type="match status" value="1"/>
</dbReference>
<dbReference type="InterPro" id="IPR035906">
    <property type="entry name" value="MetI-like_sf"/>
</dbReference>
<dbReference type="GO" id="GO:0005886">
    <property type="term" value="C:plasma membrane"/>
    <property type="evidence" value="ECO:0007669"/>
    <property type="project" value="UniProtKB-SubCell"/>
</dbReference>
<dbReference type="PANTHER" id="PTHR30465:SF0">
    <property type="entry name" value="OLIGOPEPTIDE TRANSPORT SYSTEM PERMEASE PROTEIN APPB"/>
    <property type="match status" value="1"/>
</dbReference>
<dbReference type="Proteomes" id="UP000177579">
    <property type="component" value="Unassembled WGS sequence"/>
</dbReference>
<reference evidence="9 10" key="1">
    <citation type="journal article" date="2016" name="Nat. Commun.">
        <title>Thousands of microbial genomes shed light on interconnected biogeochemical processes in an aquifer system.</title>
        <authorList>
            <person name="Anantharaman K."/>
            <person name="Brown C.T."/>
            <person name="Hug L.A."/>
            <person name="Sharon I."/>
            <person name="Castelle C.J."/>
            <person name="Probst A.J."/>
            <person name="Thomas B.C."/>
            <person name="Singh A."/>
            <person name="Wilkins M.J."/>
            <person name="Karaoz U."/>
            <person name="Brodie E.L."/>
            <person name="Williams K.H."/>
            <person name="Hubbard S.S."/>
            <person name="Banfield J.F."/>
        </authorList>
    </citation>
    <scope>NUCLEOTIDE SEQUENCE [LARGE SCALE GENOMIC DNA]</scope>
</reference>
<keyword evidence="5 7" id="KW-1133">Transmembrane helix</keyword>
<evidence type="ECO:0000256" key="3">
    <source>
        <dbReference type="ARBA" id="ARBA00022475"/>
    </source>
</evidence>
<feature type="transmembrane region" description="Helical" evidence="7">
    <location>
        <begin position="184"/>
        <end position="204"/>
    </location>
</feature>
<evidence type="ECO:0000256" key="1">
    <source>
        <dbReference type="ARBA" id="ARBA00004651"/>
    </source>
</evidence>
<evidence type="ECO:0000313" key="10">
    <source>
        <dbReference type="Proteomes" id="UP000177579"/>
    </source>
</evidence>
<organism evidence="9 10">
    <name type="scientific">Candidatus Falkowbacteria bacterium RIFOXYD2_FULL_34_120</name>
    <dbReference type="NCBI Taxonomy" id="1798007"/>
    <lineage>
        <taxon>Bacteria</taxon>
        <taxon>Candidatus Falkowiibacteriota</taxon>
    </lineage>
</organism>
<dbReference type="SUPFAM" id="SSF161098">
    <property type="entry name" value="MetI-like"/>
    <property type="match status" value="1"/>
</dbReference>
<proteinExistence type="inferred from homology"/>
<evidence type="ECO:0000256" key="7">
    <source>
        <dbReference type="RuleBase" id="RU363032"/>
    </source>
</evidence>
<protein>
    <recommendedName>
        <fullName evidence="8">ABC transmembrane type-1 domain-containing protein</fullName>
    </recommendedName>
</protein>
<dbReference type="EMBL" id="MFGO01000004">
    <property type="protein sequence ID" value="OGF41840.1"/>
    <property type="molecule type" value="Genomic_DNA"/>
</dbReference>
<comment type="similarity">
    <text evidence="7">Belongs to the binding-protein-dependent transport system permease family.</text>
</comment>
<evidence type="ECO:0000256" key="6">
    <source>
        <dbReference type="ARBA" id="ARBA00023136"/>
    </source>
</evidence>
<evidence type="ECO:0000259" key="8">
    <source>
        <dbReference type="PROSITE" id="PS50928"/>
    </source>
</evidence>
<feature type="domain" description="ABC transmembrane type-1" evidence="8">
    <location>
        <begin position="96"/>
        <end position="311"/>
    </location>
</feature>
<feature type="transmembrane region" description="Helical" evidence="7">
    <location>
        <begin position="135"/>
        <end position="164"/>
    </location>
</feature>
<accession>A0A1F5TS93</accession>
<keyword evidence="4 7" id="KW-0812">Transmembrane</keyword>
<feature type="transmembrane region" description="Helical" evidence="7">
    <location>
        <begin position="246"/>
        <end position="268"/>
    </location>
</feature>
<evidence type="ECO:0000256" key="4">
    <source>
        <dbReference type="ARBA" id="ARBA00022692"/>
    </source>
</evidence>
<dbReference type="PANTHER" id="PTHR30465">
    <property type="entry name" value="INNER MEMBRANE ABC TRANSPORTER"/>
    <property type="match status" value="1"/>
</dbReference>
<gene>
    <name evidence="9" type="ORF">A2531_05430</name>
</gene>
<sequence length="325" mass="35702">MKSFLLKRLIQIPFILLLISFMSFMVLQLAPGDFFTAMQMNPQISAETIAEMSAKYGFDKPLMVQYILWLKGIVCGDFGQSLSYHVSVVQLIGSRLVSTVILSFCSILFTWVLAFPLGVIIALKANTILDRGLSFFAFLGMSMPSFFFAFLLLLLALHTGWFPIGGTFSSDYFDLSLWGKIIDRGRHLVIPVLVLGLGGMGSLMRVMRTQVLEIVNADFVNAARARGLSEWRVILKHVVRNAINPFVTGIGYLFGALVSGAALVEIVLNLQGLGTLVLTAVQSQDQFVIMGVLLISGCLLLVGVLIADILLTLVDPRITFKKLEG</sequence>
<feature type="transmembrane region" description="Helical" evidence="7">
    <location>
        <begin position="288"/>
        <end position="314"/>
    </location>
</feature>